<dbReference type="InterPro" id="IPR056002">
    <property type="entry name" value="DUF7580"/>
</dbReference>
<keyword evidence="1 4" id="KW-0645">Protease</keyword>
<dbReference type="Pfam" id="PF24476">
    <property type="entry name" value="DUF7580"/>
    <property type="match status" value="1"/>
</dbReference>
<evidence type="ECO:0000259" key="6">
    <source>
        <dbReference type="Pfam" id="PF24476"/>
    </source>
</evidence>
<feature type="active site" description="Charge relay system" evidence="4">
    <location>
        <position position="615"/>
    </location>
</feature>
<feature type="active site" description="Charge relay system" evidence="4">
    <location>
        <position position="474"/>
    </location>
</feature>
<dbReference type="SUPFAM" id="SSF52743">
    <property type="entry name" value="Subtilisin-like"/>
    <property type="match status" value="1"/>
</dbReference>
<evidence type="ECO:0000313" key="8">
    <source>
        <dbReference type="Proteomes" id="UP000800036"/>
    </source>
</evidence>
<reference evidence="7" key="1">
    <citation type="journal article" date="2020" name="Stud. Mycol.">
        <title>101 Dothideomycetes genomes: a test case for predicting lifestyles and emergence of pathogens.</title>
        <authorList>
            <person name="Haridas S."/>
            <person name="Albert R."/>
            <person name="Binder M."/>
            <person name="Bloem J."/>
            <person name="Labutti K."/>
            <person name="Salamov A."/>
            <person name="Andreopoulos B."/>
            <person name="Baker S."/>
            <person name="Barry K."/>
            <person name="Bills G."/>
            <person name="Bluhm B."/>
            <person name="Cannon C."/>
            <person name="Castanera R."/>
            <person name="Culley D."/>
            <person name="Daum C."/>
            <person name="Ezra D."/>
            <person name="Gonzalez J."/>
            <person name="Henrissat B."/>
            <person name="Kuo A."/>
            <person name="Liang C."/>
            <person name="Lipzen A."/>
            <person name="Lutzoni F."/>
            <person name="Magnuson J."/>
            <person name="Mondo S."/>
            <person name="Nolan M."/>
            <person name="Ohm R."/>
            <person name="Pangilinan J."/>
            <person name="Park H.-J."/>
            <person name="Ramirez L."/>
            <person name="Alfaro M."/>
            <person name="Sun H."/>
            <person name="Tritt A."/>
            <person name="Yoshinaga Y."/>
            <person name="Zwiers L.-H."/>
            <person name="Turgeon B."/>
            <person name="Goodwin S."/>
            <person name="Spatafora J."/>
            <person name="Crous P."/>
            <person name="Grigoriev I."/>
        </authorList>
    </citation>
    <scope>NUCLEOTIDE SEQUENCE</scope>
    <source>
        <strain evidence="7">CBS 107.79</strain>
    </source>
</reference>
<evidence type="ECO:0000256" key="4">
    <source>
        <dbReference type="PROSITE-ProRule" id="PRU01240"/>
    </source>
</evidence>
<dbReference type="OrthoDB" id="206201at2759"/>
<evidence type="ECO:0000256" key="3">
    <source>
        <dbReference type="ARBA" id="ARBA00022825"/>
    </source>
</evidence>
<dbReference type="EMBL" id="ML976745">
    <property type="protein sequence ID" value="KAF1966496.1"/>
    <property type="molecule type" value="Genomic_DNA"/>
</dbReference>
<dbReference type="PROSITE" id="PS51892">
    <property type="entry name" value="SUBTILASE"/>
    <property type="match status" value="1"/>
</dbReference>
<gene>
    <name evidence="7" type="ORF">BU23DRAFT_584408</name>
</gene>
<sequence>MPLSSSTHADRKQYPRLDLLASTIARDGKDGFEECSELPGQSREVSQRYLQILGRGVHLFRKEELINSSKRIKFLEKIRSAAQHMTQRCSCTKRAARPNGSREMRLSLLRHRELAPKIKGHIVSSRSNVPANFEVLLLDCKDETRWRVTDIEVINSFSQNTTNIRRELVNRNVCNYLRESDGTLEVDFQVQNDKLWHLDPKLLETIGQYTAMEPLERFLGDTKDASYMSRCNPKDQLILCYILATSMLYLYPSSWLHTVWDSHMIYFTRQSSTWTSPDLTFPYVSTEVQKPKTSKNPPDRMQAHTHPAILNLGIIFLEISTGSRFQRTREPTPREQCNRDNQHALDLLKDLARKDRRHRAKHISPALRKAIRACLKLEPPSDFPSNQLAKEEPIRQYILYAFMTSTKMMGWKVSAEDRQSARTWFDSHNDALARISELRNPAVNRVKIAILDSGILLSQENEDLYNQEPNEVGHGTHLAVLLRKMAPNAIVHVGRVFRKKPNRKSTKTIAQAIRHAVDEWNVDMIVMSFGFGEEHQDMQGAIRYAAFREVLMFAAASNDGKNRPDGVAWPARDMNVICVHSADGHGTPSTFTPGAQDNMRIKVLGESVKFLSGTSCAAPIAAGIAALILDYARAFLDEQEWRQLRRTDTIRRVFASMNSRSRSEYWWINHWRWFDSKCSEGWIQGEISRLL</sequence>
<dbReference type="InterPro" id="IPR000209">
    <property type="entry name" value="Peptidase_S8/S53_dom"/>
</dbReference>
<dbReference type="InterPro" id="IPR015500">
    <property type="entry name" value="Peptidase_S8_subtilisin-rel"/>
</dbReference>
<organism evidence="7 8">
    <name type="scientific">Bimuria novae-zelandiae CBS 107.79</name>
    <dbReference type="NCBI Taxonomy" id="1447943"/>
    <lineage>
        <taxon>Eukaryota</taxon>
        <taxon>Fungi</taxon>
        <taxon>Dikarya</taxon>
        <taxon>Ascomycota</taxon>
        <taxon>Pezizomycotina</taxon>
        <taxon>Dothideomycetes</taxon>
        <taxon>Pleosporomycetidae</taxon>
        <taxon>Pleosporales</taxon>
        <taxon>Massarineae</taxon>
        <taxon>Didymosphaeriaceae</taxon>
        <taxon>Bimuria</taxon>
    </lineage>
</organism>
<dbReference type="PANTHER" id="PTHR35186">
    <property type="entry name" value="ANK_REP_REGION DOMAIN-CONTAINING PROTEIN"/>
    <property type="match status" value="1"/>
</dbReference>
<dbReference type="InterPro" id="IPR036852">
    <property type="entry name" value="Peptidase_S8/S53_dom_sf"/>
</dbReference>
<dbReference type="Gene3D" id="3.40.50.200">
    <property type="entry name" value="Peptidase S8/S53 domain"/>
    <property type="match status" value="1"/>
</dbReference>
<protein>
    <submittedName>
        <fullName evidence="7">Subtilisin-like protein</fullName>
    </submittedName>
</protein>
<feature type="active site" description="Charge relay system" evidence="4">
    <location>
        <position position="452"/>
    </location>
</feature>
<dbReference type="GO" id="GO:0006508">
    <property type="term" value="P:proteolysis"/>
    <property type="evidence" value="ECO:0007669"/>
    <property type="project" value="UniProtKB-KW"/>
</dbReference>
<accession>A0A6A5UUA3</accession>
<feature type="domain" description="DUF7580" evidence="6">
    <location>
        <begin position="73"/>
        <end position="398"/>
    </location>
</feature>
<dbReference type="PANTHER" id="PTHR35186:SF4">
    <property type="entry name" value="PRION-INHIBITION AND PROPAGATION HELO DOMAIN-CONTAINING PROTEIN"/>
    <property type="match status" value="1"/>
</dbReference>
<keyword evidence="2 4" id="KW-0378">Hydrolase</keyword>
<keyword evidence="3 4" id="KW-0720">Serine protease</keyword>
<dbReference type="GO" id="GO:0004252">
    <property type="term" value="F:serine-type endopeptidase activity"/>
    <property type="evidence" value="ECO:0007669"/>
    <property type="project" value="UniProtKB-UniRule"/>
</dbReference>
<evidence type="ECO:0000256" key="2">
    <source>
        <dbReference type="ARBA" id="ARBA00022801"/>
    </source>
</evidence>
<evidence type="ECO:0000256" key="1">
    <source>
        <dbReference type="ARBA" id="ARBA00022670"/>
    </source>
</evidence>
<dbReference type="Proteomes" id="UP000800036">
    <property type="component" value="Unassembled WGS sequence"/>
</dbReference>
<name>A0A6A5UUA3_9PLEO</name>
<feature type="domain" description="Peptidase S8/S53" evidence="5">
    <location>
        <begin position="446"/>
        <end position="644"/>
    </location>
</feature>
<dbReference type="AlphaFoldDB" id="A0A6A5UUA3"/>
<evidence type="ECO:0000259" key="5">
    <source>
        <dbReference type="Pfam" id="PF00082"/>
    </source>
</evidence>
<keyword evidence="8" id="KW-1185">Reference proteome</keyword>
<dbReference type="PRINTS" id="PR00723">
    <property type="entry name" value="SUBTILISIN"/>
</dbReference>
<proteinExistence type="inferred from homology"/>
<dbReference type="CDD" id="cd00306">
    <property type="entry name" value="Peptidases_S8_S53"/>
    <property type="match status" value="1"/>
</dbReference>
<comment type="similarity">
    <text evidence="4">Belongs to the peptidase S8 family.</text>
</comment>
<dbReference type="Pfam" id="PF00082">
    <property type="entry name" value="Peptidase_S8"/>
    <property type="match status" value="1"/>
</dbReference>
<dbReference type="InterPro" id="IPR023828">
    <property type="entry name" value="Peptidase_S8_Ser-AS"/>
</dbReference>
<evidence type="ECO:0000313" key="7">
    <source>
        <dbReference type="EMBL" id="KAF1966496.1"/>
    </source>
</evidence>
<dbReference type="PROSITE" id="PS00138">
    <property type="entry name" value="SUBTILASE_SER"/>
    <property type="match status" value="1"/>
</dbReference>